<evidence type="ECO:0000313" key="2">
    <source>
        <dbReference type="Proteomes" id="UP000481643"/>
    </source>
</evidence>
<organism evidence="1 2">
    <name type="scientific">Brucella tritici</name>
    <dbReference type="NCBI Taxonomy" id="94626"/>
    <lineage>
        <taxon>Bacteria</taxon>
        <taxon>Pseudomonadati</taxon>
        <taxon>Pseudomonadota</taxon>
        <taxon>Alphaproteobacteria</taxon>
        <taxon>Hyphomicrobiales</taxon>
        <taxon>Brucellaceae</taxon>
        <taxon>Brucella/Ochrobactrum group</taxon>
        <taxon>Brucella</taxon>
    </lineage>
</organism>
<evidence type="ECO:0000313" key="1">
    <source>
        <dbReference type="EMBL" id="KAB2683324.1"/>
    </source>
</evidence>
<dbReference type="EMBL" id="WBVX01000016">
    <property type="protein sequence ID" value="KAB2683324.1"/>
    <property type="molecule type" value="Genomic_DNA"/>
</dbReference>
<dbReference type="Proteomes" id="UP000481643">
    <property type="component" value="Unassembled WGS sequence"/>
</dbReference>
<evidence type="ECO:0008006" key="3">
    <source>
        <dbReference type="Google" id="ProtNLM"/>
    </source>
</evidence>
<name>A0A6L3YK60_9HYPH</name>
<sequence>MVRYALAFGVVVVGVAVMGASEAAETFRQLKGKEIADRLTGMEFTDGVHWAHVFKRRGSLSSVSMGKKETGAWRIEKNELCLDWENERDCYEVWVSGRNLQLRLPGSEFVMEGVLQKPEARQ</sequence>
<comment type="caution">
    <text evidence="1">The sequence shown here is derived from an EMBL/GenBank/DDBJ whole genome shotgun (WGS) entry which is preliminary data.</text>
</comment>
<gene>
    <name evidence="1" type="ORF">F9L08_15900</name>
</gene>
<dbReference type="AlphaFoldDB" id="A0A6L3YK60"/>
<proteinExistence type="predicted"/>
<dbReference type="RefSeq" id="WP_010661774.1">
    <property type="nucleotide sequence ID" value="NZ_WBVX01000016.1"/>
</dbReference>
<reference evidence="1 2" key="1">
    <citation type="submission" date="2019-09" db="EMBL/GenBank/DDBJ databases">
        <title>Taxonomic organization of the family Brucellaceae based on a phylogenomic approach.</title>
        <authorList>
            <person name="Leclercq S."/>
            <person name="Cloeckaert A."/>
            <person name="Zygmunt M.S."/>
        </authorList>
    </citation>
    <scope>NUCLEOTIDE SEQUENCE [LARGE SCALE GENOMIC DNA]</scope>
    <source>
        <strain evidence="1 2">WS1830</strain>
    </source>
</reference>
<accession>A0A6L3YK60</accession>
<protein>
    <recommendedName>
        <fullName evidence="3">DUF995 domain-containing protein</fullName>
    </recommendedName>
</protein>